<comment type="caution">
    <text evidence="3">The sequence shown here is derived from an EMBL/GenBank/DDBJ whole genome shotgun (WGS) entry which is preliminary data.</text>
</comment>
<dbReference type="RefSeq" id="WP_344037692.1">
    <property type="nucleotide sequence ID" value="NZ_BAAAKE010000008.1"/>
</dbReference>
<feature type="compositionally biased region" description="Basic and acidic residues" evidence="1">
    <location>
        <begin position="571"/>
        <end position="587"/>
    </location>
</feature>
<dbReference type="Proteomes" id="UP001595833">
    <property type="component" value="Unassembled WGS sequence"/>
</dbReference>
<keyword evidence="4" id="KW-1185">Reference proteome</keyword>
<evidence type="ECO:0000259" key="2">
    <source>
        <dbReference type="Pfam" id="PF12770"/>
    </source>
</evidence>
<evidence type="ECO:0000256" key="1">
    <source>
        <dbReference type="SAM" id="MobiDB-lite"/>
    </source>
</evidence>
<name>A0ABV9YA32_9PSEU</name>
<reference evidence="4" key="1">
    <citation type="journal article" date="2019" name="Int. J. Syst. Evol. Microbiol.">
        <title>The Global Catalogue of Microorganisms (GCM) 10K type strain sequencing project: providing services to taxonomists for standard genome sequencing and annotation.</title>
        <authorList>
            <consortium name="The Broad Institute Genomics Platform"/>
            <consortium name="The Broad Institute Genome Sequencing Center for Infectious Disease"/>
            <person name="Wu L."/>
            <person name="Ma J."/>
        </authorList>
    </citation>
    <scope>NUCLEOTIDE SEQUENCE [LARGE SCALE GENOMIC DNA]</scope>
    <source>
        <strain evidence="4">KCTC 12848</strain>
    </source>
</reference>
<gene>
    <name evidence="3" type="ORF">ACFPFM_31340</name>
</gene>
<dbReference type="InterPro" id="IPR024983">
    <property type="entry name" value="CHAT_dom"/>
</dbReference>
<dbReference type="EMBL" id="JBHSJB010000031">
    <property type="protein sequence ID" value="MFC5058229.1"/>
    <property type="molecule type" value="Genomic_DNA"/>
</dbReference>
<protein>
    <submittedName>
        <fullName evidence="3">CHAT domain-containing protein</fullName>
    </submittedName>
</protein>
<sequence>MGAEELPDTDLDEVIAEYAAIVPDLDGRGNPDLPERLAHAAYCHFVRADRTHPVDPRHAEDLARAAELLRRAEPRWPGGRPERYAEVLHGIVVARRTRLETPPRGLDDEVDRVWTGLSDALTERGSAFREDFDAVDALSVLFRHRAARTGAPSDLDGWARWQGEVVALARADGGPRAYHLAVLGDALLQLAGVRGDAGRRLADLAASAAASDEAQALFDPDDQEARVEVLANACRARTARAGALGDAEELRRVVADAEKALALGTSDRHTRRDLDLLLGAALSDLLSRDRPASPAAEAAATARAARSLGAVLTDLEELPDHDGLKQEVVFRTGVALGGHARSTGDPGALGRALELLERAVVATADGGPDHPGRVSAYALLVVEGAQLGLGDATRCARALNLLERAERRYHGPADREALSGAVALVRPWLAAVRGDGDLDAAVAVLRSAPSRVGADVRDRLPHLVALSAALLARYGRAGMVGDLDAAVRVLDEVLDEVPADSGGYPVLLAQLGSAVAARALRTGRQDRLPDVLARVRDLRDRLGGHPLHERVMAVEAALGVAAAEERVAEERVAEERVAEDRGPERPPEWSGPPAPARLGEVTAARGVARRDRGLFAAGVEAMRDLARRTPSGSPDAPAAYGSLGAAMSAWHEVFGVRAHLAETIDWLERALAEPDGRPSPEVRVKLALAYRAAVDSIPAYRELSRATGLAALTGSGSADLAWVVAHWCLRDGAPVEAVAALEVGCGLALAGVDEPGAPPAVEDVAAALRTAGHDALCYFVPGVEGEPGHVLLVRASGEVASAPVPGLRADAPEVARYRREYRAEPATQEAAALTGVCDWAWAAVAPLLASASRIVLVAAGGLGELPWHAASRPEGGARRYAVQDALFCRTPSARVFCRTASREWDRRPGAGLVVGGPLPYARLTAEAVRDRFYPRGAAGPEVLPALPGGEDPQPTVVLAGHFRPVPGEPSRSALGEAVTVGRVLDQARRAVGDRGPFVDLTACTAAVGGGEPLTLDAVLAVAGAVGVVGARWEVPDLFASALRYLVHHYLVDEGLPPAEAVRAAQLAFLAPDFTPPPAMPPELAEGVRRAGGDPHHWAGFAYTGR</sequence>
<evidence type="ECO:0000313" key="4">
    <source>
        <dbReference type="Proteomes" id="UP001595833"/>
    </source>
</evidence>
<evidence type="ECO:0000313" key="3">
    <source>
        <dbReference type="EMBL" id="MFC5058229.1"/>
    </source>
</evidence>
<proteinExistence type="predicted"/>
<feature type="region of interest" description="Disordered" evidence="1">
    <location>
        <begin position="571"/>
        <end position="597"/>
    </location>
</feature>
<dbReference type="Pfam" id="PF12770">
    <property type="entry name" value="CHAT"/>
    <property type="match status" value="1"/>
</dbReference>
<feature type="domain" description="CHAT" evidence="2">
    <location>
        <begin position="838"/>
        <end position="1104"/>
    </location>
</feature>
<accession>A0ABV9YA32</accession>
<organism evidence="3 4">
    <name type="scientific">Saccharothrix xinjiangensis</name>
    <dbReference type="NCBI Taxonomy" id="204798"/>
    <lineage>
        <taxon>Bacteria</taxon>
        <taxon>Bacillati</taxon>
        <taxon>Actinomycetota</taxon>
        <taxon>Actinomycetes</taxon>
        <taxon>Pseudonocardiales</taxon>
        <taxon>Pseudonocardiaceae</taxon>
        <taxon>Saccharothrix</taxon>
    </lineage>
</organism>